<organism evidence="1 2">
    <name type="scientific">Owenia fusiformis</name>
    <name type="common">Polychaete worm</name>
    <dbReference type="NCBI Taxonomy" id="6347"/>
    <lineage>
        <taxon>Eukaryota</taxon>
        <taxon>Metazoa</taxon>
        <taxon>Spiralia</taxon>
        <taxon>Lophotrochozoa</taxon>
        <taxon>Annelida</taxon>
        <taxon>Polychaeta</taxon>
        <taxon>Sedentaria</taxon>
        <taxon>Canalipalpata</taxon>
        <taxon>Sabellida</taxon>
        <taxon>Oweniida</taxon>
        <taxon>Oweniidae</taxon>
        <taxon>Owenia</taxon>
    </lineage>
</organism>
<sequence>ATDDIKLCPILSKLSINTIFIVTNMTKIQSHSLIWTYRITLWRLLISYGYDVYNFDTDAIVLHDPIGHVERNYPNASIVASMTKKSPKNVQRDWGFTLCMGNVLFRK</sequence>
<protein>
    <recommendedName>
        <fullName evidence="3">Nucleotide-diphospho-sugar transferase domain-containing protein</fullName>
    </recommendedName>
</protein>
<gene>
    <name evidence="1" type="ORF">OFUS_LOCUS1995</name>
</gene>
<feature type="non-terminal residue" evidence="1">
    <location>
        <position position="1"/>
    </location>
</feature>
<evidence type="ECO:0008006" key="3">
    <source>
        <dbReference type="Google" id="ProtNLM"/>
    </source>
</evidence>
<accession>A0A8S4N092</accession>
<keyword evidence="2" id="KW-1185">Reference proteome</keyword>
<comment type="caution">
    <text evidence="1">The sequence shown here is derived from an EMBL/GenBank/DDBJ whole genome shotgun (WGS) entry which is preliminary data.</text>
</comment>
<evidence type="ECO:0000313" key="2">
    <source>
        <dbReference type="Proteomes" id="UP000749559"/>
    </source>
</evidence>
<reference evidence="1" key="1">
    <citation type="submission" date="2022-03" db="EMBL/GenBank/DDBJ databases">
        <authorList>
            <person name="Martin C."/>
        </authorList>
    </citation>
    <scope>NUCLEOTIDE SEQUENCE</scope>
</reference>
<dbReference type="AlphaFoldDB" id="A0A8S4N092"/>
<name>A0A8S4N092_OWEFU</name>
<dbReference type="Proteomes" id="UP000749559">
    <property type="component" value="Unassembled WGS sequence"/>
</dbReference>
<evidence type="ECO:0000313" key="1">
    <source>
        <dbReference type="EMBL" id="CAH1774560.1"/>
    </source>
</evidence>
<proteinExistence type="predicted"/>
<dbReference type="EMBL" id="CAIIXF020000001">
    <property type="protein sequence ID" value="CAH1774560.1"/>
    <property type="molecule type" value="Genomic_DNA"/>
</dbReference>
<feature type="non-terminal residue" evidence="1">
    <location>
        <position position="107"/>
    </location>
</feature>